<dbReference type="PANTHER" id="PTHR13414:SF9">
    <property type="entry name" value="PROTON-COUPLED ZINC ANTIPORTER SLC30A9, MITOCHONDRIAL"/>
    <property type="match status" value="1"/>
</dbReference>
<feature type="transmembrane region" description="Helical" evidence="6">
    <location>
        <begin position="12"/>
        <end position="35"/>
    </location>
</feature>
<evidence type="ECO:0000256" key="5">
    <source>
        <dbReference type="ARBA" id="ARBA00023136"/>
    </source>
</evidence>
<dbReference type="PANTHER" id="PTHR13414">
    <property type="entry name" value="HUEL-CATION TRANSPORTER"/>
    <property type="match status" value="1"/>
</dbReference>
<evidence type="ECO:0000256" key="6">
    <source>
        <dbReference type="SAM" id="Phobius"/>
    </source>
</evidence>
<keyword evidence="3 6" id="KW-0812">Transmembrane</keyword>
<dbReference type="GO" id="GO:0006882">
    <property type="term" value="P:intracellular zinc ion homeostasis"/>
    <property type="evidence" value="ECO:0007669"/>
    <property type="project" value="TreeGrafter"/>
</dbReference>
<keyword evidence="5 6" id="KW-0472">Membrane</keyword>
<reference evidence="8" key="1">
    <citation type="journal article" date="2006" name="Nature">
        <title>Deciphering the evolution and metabolism of an anammox bacterium from a community genome.</title>
        <authorList>
            <person name="Strous M."/>
            <person name="Pelletier E."/>
            <person name="Mangenot S."/>
            <person name="Rattei T."/>
            <person name="Lehner A."/>
            <person name="Taylor M.W."/>
            <person name="Horn M."/>
            <person name="Daims H."/>
            <person name="Bartol-Mavel D."/>
            <person name="Wincker P."/>
            <person name="Barbe V."/>
            <person name="Fonknechten N."/>
            <person name="Vallenet D."/>
            <person name="Segurens B."/>
            <person name="Schenowitz-Truong C."/>
            <person name="Medigue C."/>
            <person name="Collingro A."/>
            <person name="Snel B."/>
            <person name="Dutilh B.E."/>
            <person name="OpDenCamp H.J.M."/>
            <person name="vanDerDrift C."/>
            <person name="Cirpus I."/>
            <person name="vanDePas-Schoonen K.T."/>
            <person name="Harhangi H.R."/>
            <person name="vanNiftrik L."/>
            <person name="Schmid M."/>
            <person name="Keltjens J."/>
            <person name="vanDeVossenberg J."/>
            <person name="Kartal B."/>
            <person name="Meier H."/>
            <person name="Frishman D."/>
            <person name="Huynen M.A."/>
            <person name="Mewes H."/>
            <person name="Weissenbach J."/>
            <person name="Jetten M.S.M."/>
            <person name="Wagner M."/>
            <person name="LePaslier D."/>
        </authorList>
    </citation>
    <scope>NUCLEOTIDE SEQUENCE</scope>
</reference>
<evidence type="ECO:0000256" key="1">
    <source>
        <dbReference type="ARBA" id="ARBA00004141"/>
    </source>
</evidence>
<dbReference type="NCBIfam" id="TIGR01297">
    <property type="entry name" value="CDF"/>
    <property type="match status" value="1"/>
</dbReference>
<evidence type="ECO:0000313" key="8">
    <source>
        <dbReference type="EMBL" id="CAJ74830.1"/>
    </source>
</evidence>
<dbReference type="GO" id="GO:0006829">
    <property type="term" value="P:zinc ion transport"/>
    <property type="evidence" value="ECO:0007669"/>
    <property type="project" value="InterPro"/>
</dbReference>
<feature type="transmembrane region" description="Helical" evidence="6">
    <location>
        <begin position="41"/>
        <end position="62"/>
    </location>
</feature>
<comment type="subcellular location">
    <subcellularLocation>
        <location evidence="1">Membrane</location>
        <topology evidence="1">Multi-pass membrane protein</topology>
    </subcellularLocation>
</comment>
<keyword evidence="2" id="KW-0813">Transport</keyword>
<dbReference type="InterPro" id="IPR027469">
    <property type="entry name" value="Cation_efflux_TMD_sf"/>
</dbReference>
<proteinExistence type="predicted"/>
<feature type="transmembrane region" description="Helical" evidence="6">
    <location>
        <begin position="200"/>
        <end position="226"/>
    </location>
</feature>
<accession>Q1Q491</accession>
<dbReference type="Gene3D" id="1.20.1510.10">
    <property type="entry name" value="Cation efflux protein transmembrane domain"/>
    <property type="match status" value="1"/>
</dbReference>
<gene>
    <name evidence="8" type="ORF">kuste4067</name>
</gene>
<evidence type="ECO:0000256" key="4">
    <source>
        <dbReference type="ARBA" id="ARBA00022989"/>
    </source>
</evidence>
<feature type="transmembrane region" description="Helical" evidence="6">
    <location>
        <begin position="175"/>
        <end position="194"/>
    </location>
</feature>
<evidence type="ECO:0000256" key="3">
    <source>
        <dbReference type="ARBA" id="ARBA00022692"/>
    </source>
</evidence>
<feature type="transmembrane region" description="Helical" evidence="6">
    <location>
        <begin position="119"/>
        <end position="142"/>
    </location>
</feature>
<dbReference type="GO" id="GO:0016020">
    <property type="term" value="C:membrane"/>
    <property type="evidence" value="ECO:0007669"/>
    <property type="project" value="UniProtKB-SubCell"/>
</dbReference>
<feature type="domain" description="Cation efflux protein transmembrane" evidence="7">
    <location>
        <begin position="16"/>
        <end position="225"/>
    </location>
</feature>
<protein>
    <recommendedName>
        <fullName evidence="7">Cation efflux protein transmembrane domain-containing protein</fullName>
    </recommendedName>
</protein>
<evidence type="ECO:0000256" key="2">
    <source>
        <dbReference type="ARBA" id="ARBA00022448"/>
    </source>
</evidence>
<dbReference type="SUPFAM" id="SSF161111">
    <property type="entry name" value="Cation efflux protein transmembrane domain-like"/>
    <property type="match status" value="1"/>
</dbReference>
<dbReference type="EMBL" id="CT573071">
    <property type="protein sequence ID" value="CAJ74830.1"/>
    <property type="molecule type" value="Genomic_DNA"/>
</dbReference>
<dbReference type="GO" id="GO:0008324">
    <property type="term" value="F:monoatomic cation transmembrane transporter activity"/>
    <property type="evidence" value="ECO:0007669"/>
    <property type="project" value="InterPro"/>
</dbReference>
<feature type="transmembrane region" description="Helical" evidence="6">
    <location>
        <begin position="82"/>
        <end position="99"/>
    </location>
</feature>
<reference evidence="8" key="2">
    <citation type="submission" date="2006-01" db="EMBL/GenBank/DDBJ databases">
        <authorList>
            <person name="Genoscope"/>
        </authorList>
    </citation>
    <scope>NUCLEOTIDE SEQUENCE</scope>
</reference>
<dbReference type="InterPro" id="IPR058533">
    <property type="entry name" value="Cation_efflux_TM"/>
</dbReference>
<organism evidence="8">
    <name type="scientific">Kuenenia stuttgartiensis</name>
    <dbReference type="NCBI Taxonomy" id="174633"/>
    <lineage>
        <taxon>Bacteria</taxon>
        <taxon>Pseudomonadati</taxon>
        <taxon>Planctomycetota</taxon>
        <taxon>Candidatus Brocadiia</taxon>
        <taxon>Candidatus Brocadiales</taxon>
        <taxon>Candidatus Brocadiaceae</taxon>
        <taxon>Candidatus Kuenenia</taxon>
    </lineage>
</organism>
<keyword evidence="4 6" id="KW-1133">Transmembrane helix</keyword>
<dbReference type="InterPro" id="IPR002524">
    <property type="entry name" value="Cation_efflux"/>
</dbReference>
<name>Q1Q491_KUEST</name>
<evidence type="ECO:0000259" key="7">
    <source>
        <dbReference type="Pfam" id="PF01545"/>
    </source>
</evidence>
<dbReference type="AlphaFoldDB" id="Q1Q491"/>
<dbReference type="InterPro" id="IPR040177">
    <property type="entry name" value="SLC30A9"/>
</dbReference>
<sequence length="337" mass="37503">MPFVKYVKDDSVVVVLSAICGNLLLTIAKFSGWLISRSPSMLAEAIHSFADTANQILLYVGIQHSRSGPSREFPWGQGSSRYLWNLISAVGIFFVGFGVTTYHGISSLFKPHEAFRSELYWLSITILALSFFVEGYVLTIAYKKLKKKQDRRSLRNIVLSGDDSTITAVLLEDSIAVLGVVTALTGLWLSHIYQSHLPDAVASIIIGIFLGIMAVLLAFVNGRLLIGMAVSEKKEKDIRQFIGIYPSVEKVISLKTQILGPNMVKLTAEIEFHGGIMFDRKQVEADAELIRQGEEPLPILVDTIERTVRVVGNEINKLERAIRERFPEISSISLEVY</sequence>
<dbReference type="Pfam" id="PF01545">
    <property type="entry name" value="Cation_efflux"/>
    <property type="match status" value="1"/>
</dbReference>